<evidence type="ECO:0000256" key="1">
    <source>
        <dbReference type="SAM" id="Coils"/>
    </source>
</evidence>
<dbReference type="Gene3D" id="1.10.287.510">
    <property type="entry name" value="Helix hairpin bin"/>
    <property type="match status" value="1"/>
</dbReference>
<dbReference type="EMBL" id="FNDK01000025">
    <property type="protein sequence ID" value="SDI21043.1"/>
    <property type="molecule type" value="Genomic_DNA"/>
</dbReference>
<dbReference type="Proteomes" id="UP000199163">
    <property type="component" value="Unassembled WGS sequence"/>
</dbReference>
<name>A0A1G8IQ93_9BACI</name>
<evidence type="ECO:0000256" key="2">
    <source>
        <dbReference type="SAM" id="MobiDB-lite"/>
    </source>
</evidence>
<accession>A0A1G8IQ93</accession>
<feature type="coiled-coil region" evidence="1">
    <location>
        <begin position="243"/>
        <end position="409"/>
    </location>
</feature>
<keyword evidence="1" id="KW-0175">Coiled coil</keyword>
<feature type="region of interest" description="Disordered" evidence="2">
    <location>
        <begin position="469"/>
        <end position="530"/>
    </location>
</feature>
<evidence type="ECO:0000313" key="3">
    <source>
        <dbReference type="EMBL" id="SDI21043.1"/>
    </source>
</evidence>
<feature type="compositionally biased region" description="Low complexity" evidence="2">
    <location>
        <begin position="470"/>
        <end position="487"/>
    </location>
</feature>
<feature type="compositionally biased region" description="Basic and acidic residues" evidence="2">
    <location>
        <begin position="518"/>
        <end position="530"/>
    </location>
</feature>
<keyword evidence="4" id="KW-1185">Reference proteome</keyword>
<organism evidence="3 4">
    <name type="scientific">Alteribacillus persepolensis</name>
    <dbReference type="NCBI Taxonomy" id="568899"/>
    <lineage>
        <taxon>Bacteria</taxon>
        <taxon>Bacillati</taxon>
        <taxon>Bacillota</taxon>
        <taxon>Bacilli</taxon>
        <taxon>Bacillales</taxon>
        <taxon>Bacillaceae</taxon>
        <taxon>Alteribacillus</taxon>
    </lineage>
</organism>
<protein>
    <submittedName>
        <fullName evidence="3">Uncharacterized protein</fullName>
    </submittedName>
</protein>
<feature type="coiled-coil region" evidence="1">
    <location>
        <begin position="110"/>
        <end position="137"/>
    </location>
</feature>
<proteinExistence type="predicted"/>
<evidence type="ECO:0000313" key="4">
    <source>
        <dbReference type="Proteomes" id="UP000199163"/>
    </source>
</evidence>
<feature type="compositionally biased region" description="Polar residues" evidence="2">
    <location>
        <begin position="503"/>
        <end position="512"/>
    </location>
</feature>
<dbReference type="AlphaFoldDB" id="A0A1G8IQ93"/>
<reference evidence="3 4" key="1">
    <citation type="submission" date="2016-10" db="EMBL/GenBank/DDBJ databases">
        <authorList>
            <person name="de Groot N.N."/>
        </authorList>
    </citation>
    <scope>NUCLEOTIDE SEQUENCE [LARGE SCALE GENOMIC DNA]</scope>
    <source>
        <strain evidence="3 4">DSM 21632</strain>
    </source>
</reference>
<sequence>MVSEKSVQKHMKHKVVLHTILDVEKRVNQQKTQLYYLNKNIHEMTDEKVSMTKELTKKRHQLQFLKKDGGFGAGDTSSNEILTSMEHLAEYVLYVYDRLQQQIERKTDKQKHQEYLIDQYENNYMELQQRFNHLSKKLLYAETTERMLNNKLKHKNDLLKLQMNEKKKIMKLIQEKNQQIKACKSMEKARERRDEEDTTYMQEPKNKKIDDKNKEIELQRIMFEWSRATEPVNKCYREFDIFKNNAAGLLKKIEAKVEKLSDALETCSDTNKGWWAELWNIWGSNKDDEYQENINKLKTDIQELKAEFSHCRNIFNEMNNHISKNQEKDIELMTALHDLSETMKSYQEKEKDYYNKESDMKKAYQTQVEQIDEKYQELEQRYTALEKMLDQYKGKETQYKEEIDALTKQWKKEKSAKEQLQIKQQNLEKDGLKTKDYYEEKIKNFQNQITDYEKTINTLKKQLDNKNKSIKSLQAKQSQQLSSQGKQKTSEQPNIEDYYNIPLPSSSQTTVFNPYKYSNREKGGENKNET</sequence>
<dbReference type="STRING" id="568899.SAMN05192534_12518"/>
<gene>
    <name evidence="3" type="ORF">SAMN05192534_12518</name>
</gene>